<sequence>MFLSAATLLEIEVGVRRLERRDPRQGAVLRRWKSERLAKAFRGRVLPIDETVAECCAALQVPDPRPLVDTLIAATAIVHKLTLMTRNVADFRAMPVAVVDPWSPTGD</sequence>
<dbReference type="InterPro" id="IPR029060">
    <property type="entry name" value="PIN-like_dom_sf"/>
</dbReference>
<evidence type="ECO:0000256" key="1">
    <source>
        <dbReference type="ARBA" id="ARBA00001946"/>
    </source>
</evidence>
<dbReference type="Pfam" id="PF01850">
    <property type="entry name" value="PIN"/>
    <property type="match status" value="1"/>
</dbReference>
<keyword evidence="5" id="KW-0378">Hydrolase</keyword>
<proteinExistence type="inferred from homology"/>
<evidence type="ECO:0000313" key="10">
    <source>
        <dbReference type="Proteomes" id="UP000253529"/>
    </source>
</evidence>
<dbReference type="PANTHER" id="PTHR33653:SF1">
    <property type="entry name" value="RIBONUCLEASE VAPC2"/>
    <property type="match status" value="1"/>
</dbReference>
<comment type="similarity">
    <text evidence="7">Belongs to the PINc/VapC protein family.</text>
</comment>
<evidence type="ECO:0000256" key="6">
    <source>
        <dbReference type="ARBA" id="ARBA00022842"/>
    </source>
</evidence>
<feature type="domain" description="PIN" evidence="8">
    <location>
        <begin position="2"/>
        <end position="88"/>
    </location>
</feature>
<evidence type="ECO:0000313" key="9">
    <source>
        <dbReference type="EMBL" id="RBP15755.1"/>
    </source>
</evidence>
<dbReference type="Proteomes" id="UP000253529">
    <property type="component" value="Unassembled WGS sequence"/>
</dbReference>
<dbReference type="CDD" id="cd18746">
    <property type="entry name" value="PIN_VapC4-5_FitB-like"/>
    <property type="match status" value="1"/>
</dbReference>
<dbReference type="GO" id="GO:0004518">
    <property type="term" value="F:nuclease activity"/>
    <property type="evidence" value="ECO:0007669"/>
    <property type="project" value="UniProtKB-KW"/>
</dbReference>
<evidence type="ECO:0000256" key="7">
    <source>
        <dbReference type="ARBA" id="ARBA00038093"/>
    </source>
</evidence>
<dbReference type="AlphaFoldDB" id="A0A366FPV6"/>
<name>A0A366FPV6_9HYPH</name>
<dbReference type="GO" id="GO:0046872">
    <property type="term" value="F:metal ion binding"/>
    <property type="evidence" value="ECO:0007669"/>
    <property type="project" value="UniProtKB-KW"/>
</dbReference>
<accession>A0A366FPV6</accession>
<dbReference type="EMBL" id="QNRK01000007">
    <property type="protein sequence ID" value="RBP15755.1"/>
    <property type="molecule type" value="Genomic_DNA"/>
</dbReference>
<dbReference type="InterPro" id="IPR002716">
    <property type="entry name" value="PIN_dom"/>
</dbReference>
<dbReference type="Gene3D" id="3.40.50.1010">
    <property type="entry name" value="5'-nuclease"/>
    <property type="match status" value="1"/>
</dbReference>
<evidence type="ECO:0000256" key="4">
    <source>
        <dbReference type="ARBA" id="ARBA00022723"/>
    </source>
</evidence>
<keyword evidence="2" id="KW-1277">Toxin-antitoxin system</keyword>
<protein>
    <recommendedName>
        <fullName evidence="8">PIN domain-containing protein</fullName>
    </recommendedName>
</protein>
<evidence type="ECO:0000256" key="2">
    <source>
        <dbReference type="ARBA" id="ARBA00022649"/>
    </source>
</evidence>
<organism evidence="9 10">
    <name type="scientific">Roseiarcus fermentans</name>
    <dbReference type="NCBI Taxonomy" id="1473586"/>
    <lineage>
        <taxon>Bacteria</taxon>
        <taxon>Pseudomonadati</taxon>
        <taxon>Pseudomonadota</taxon>
        <taxon>Alphaproteobacteria</taxon>
        <taxon>Hyphomicrobiales</taxon>
        <taxon>Roseiarcaceae</taxon>
        <taxon>Roseiarcus</taxon>
    </lineage>
</organism>
<dbReference type="RefSeq" id="WP_342634540.1">
    <property type="nucleotide sequence ID" value="NZ_QNRK01000007.1"/>
</dbReference>
<dbReference type="InterPro" id="IPR050556">
    <property type="entry name" value="Type_II_TA_system_RNase"/>
</dbReference>
<dbReference type="GO" id="GO:0016787">
    <property type="term" value="F:hydrolase activity"/>
    <property type="evidence" value="ECO:0007669"/>
    <property type="project" value="UniProtKB-KW"/>
</dbReference>
<comment type="caution">
    <text evidence="9">The sequence shown here is derived from an EMBL/GenBank/DDBJ whole genome shotgun (WGS) entry which is preliminary data.</text>
</comment>
<evidence type="ECO:0000256" key="5">
    <source>
        <dbReference type="ARBA" id="ARBA00022801"/>
    </source>
</evidence>
<reference evidence="9 10" key="1">
    <citation type="submission" date="2018-06" db="EMBL/GenBank/DDBJ databases">
        <title>Genomic Encyclopedia of Type Strains, Phase IV (KMG-IV): sequencing the most valuable type-strain genomes for metagenomic binning, comparative biology and taxonomic classification.</title>
        <authorList>
            <person name="Goeker M."/>
        </authorList>
    </citation>
    <scope>NUCLEOTIDE SEQUENCE [LARGE SCALE GENOMIC DNA]</scope>
    <source>
        <strain evidence="9 10">DSM 24875</strain>
    </source>
</reference>
<gene>
    <name evidence="9" type="ORF">DFR50_10724</name>
</gene>
<keyword evidence="4" id="KW-0479">Metal-binding</keyword>
<dbReference type="SUPFAM" id="SSF88723">
    <property type="entry name" value="PIN domain-like"/>
    <property type="match status" value="1"/>
</dbReference>
<keyword evidence="3" id="KW-0540">Nuclease</keyword>
<keyword evidence="6" id="KW-0460">Magnesium</keyword>
<keyword evidence="10" id="KW-1185">Reference proteome</keyword>
<comment type="cofactor">
    <cofactor evidence="1">
        <name>Mg(2+)</name>
        <dbReference type="ChEBI" id="CHEBI:18420"/>
    </cofactor>
</comment>
<dbReference type="PANTHER" id="PTHR33653">
    <property type="entry name" value="RIBONUCLEASE VAPC2"/>
    <property type="match status" value="1"/>
</dbReference>
<evidence type="ECO:0000256" key="3">
    <source>
        <dbReference type="ARBA" id="ARBA00022722"/>
    </source>
</evidence>
<evidence type="ECO:0000259" key="8">
    <source>
        <dbReference type="Pfam" id="PF01850"/>
    </source>
</evidence>